<dbReference type="PANTHER" id="PTHR11557:SF0">
    <property type="entry name" value="PORPHOBILINOGEN DEAMINASE"/>
    <property type="match status" value="1"/>
</dbReference>
<feature type="domain" description="Porphobilinogen deaminase N-terminal" evidence="9">
    <location>
        <begin position="7"/>
        <end position="216"/>
    </location>
</feature>
<evidence type="ECO:0000259" key="10">
    <source>
        <dbReference type="Pfam" id="PF03900"/>
    </source>
</evidence>
<dbReference type="GO" id="GO:0006782">
    <property type="term" value="P:protoporphyrinogen IX biosynthetic process"/>
    <property type="evidence" value="ECO:0007669"/>
    <property type="project" value="UniProtKB-UniRule"/>
</dbReference>
<dbReference type="KEGG" id="chq:AQ619_16960"/>
<sequence length="318" mass="33550">MSRQPPIRIGARGSKLSLAQSGLMQARIAAALGAAPGEEEAYAPLIPIVTSGDRIQDRRLMEIGGKGLFTKEIEEALLDGRIDCAIHSLKDMPAELPPGLVLAATPEREDPRDAFISPVCARLEDLPHGARLGTASLRRQAQALHVRPDLQIVMLRGNVDTRLAKLERGEADAILLAQSGLNRLGLGHLPNSWLDPVACPPAPGQGALVIETRLEDVGADWLEAVRCRPTTICVAAERGALFALEGSCRTAVGAHAVLDGPKLSMIVEALTPDGARRFRRQGETTLDGADDIAAARALGLSLGAAVRAEGGDALILPD</sequence>
<evidence type="ECO:0000256" key="8">
    <source>
        <dbReference type="HAMAP-Rule" id="MF_00260"/>
    </source>
</evidence>
<dbReference type="InterPro" id="IPR022419">
    <property type="entry name" value="Porphobilin_deaminase_cofac_BS"/>
</dbReference>
<dbReference type="InterPro" id="IPR036803">
    <property type="entry name" value="Porphobilinogen_deaminase_C_sf"/>
</dbReference>
<dbReference type="SUPFAM" id="SSF54782">
    <property type="entry name" value="Porphobilinogen deaminase (hydroxymethylbilane synthase), C-terminal domain"/>
    <property type="match status" value="1"/>
</dbReference>
<comment type="function">
    <text evidence="1 8">Tetrapolymerization of the monopyrrole PBG into the hydroxymethylbilane pre-uroporphyrinogen in several discrete steps.</text>
</comment>
<dbReference type="PROSITE" id="PS00533">
    <property type="entry name" value="PORPHOBILINOGEN_DEAM"/>
    <property type="match status" value="1"/>
</dbReference>
<feature type="domain" description="Porphobilinogen deaminase C-terminal" evidence="10">
    <location>
        <begin position="232"/>
        <end position="305"/>
    </location>
</feature>
<dbReference type="GO" id="GO:0004418">
    <property type="term" value="F:hydroxymethylbilane synthase activity"/>
    <property type="evidence" value="ECO:0007669"/>
    <property type="project" value="UniProtKB-UniRule"/>
</dbReference>
<evidence type="ECO:0000259" key="9">
    <source>
        <dbReference type="Pfam" id="PF01379"/>
    </source>
</evidence>
<dbReference type="GO" id="GO:0005737">
    <property type="term" value="C:cytoplasm"/>
    <property type="evidence" value="ECO:0007669"/>
    <property type="project" value="UniProtKB-UniRule"/>
</dbReference>
<dbReference type="PRINTS" id="PR00151">
    <property type="entry name" value="PORPHBDMNASE"/>
</dbReference>
<name>A0A0P0P384_9CAUL</name>
<evidence type="ECO:0000256" key="2">
    <source>
        <dbReference type="ARBA" id="ARBA00004735"/>
    </source>
</evidence>
<dbReference type="Gene3D" id="3.40.190.10">
    <property type="entry name" value="Periplasmic binding protein-like II"/>
    <property type="match status" value="2"/>
</dbReference>
<dbReference type="SUPFAM" id="SSF53850">
    <property type="entry name" value="Periplasmic binding protein-like II"/>
    <property type="match status" value="1"/>
</dbReference>
<accession>A0A0P0P384</accession>
<dbReference type="NCBIfam" id="TIGR00212">
    <property type="entry name" value="hemC"/>
    <property type="match status" value="1"/>
</dbReference>
<comment type="miscellaneous">
    <text evidence="8">The porphobilinogen subunits are added to the dipyrromethane group.</text>
</comment>
<comment type="similarity">
    <text evidence="3 8">Belongs to the HMBS family.</text>
</comment>
<dbReference type="PIRSF" id="PIRSF001438">
    <property type="entry name" value="4pyrrol_synth_OHMeBilane_synth"/>
    <property type="match status" value="1"/>
</dbReference>
<gene>
    <name evidence="8" type="primary">hemC</name>
    <name evidence="11" type="ORF">AQ619_16960</name>
</gene>
<dbReference type="STRING" id="69395.AQ619_16960"/>
<dbReference type="FunFam" id="3.40.190.10:FF:000005">
    <property type="entry name" value="Porphobilinogen deaminase"/>
    <property type="match status" value="1"/>
</dbReference>
<organism evidence="11 12">
    <name type="scientific">Caulobacter henricii</name>
    <dbReference type="NCBI Taxonomy" id="69395"/>
    <lineage>
        <taxon>Bacteria</taxon>
        <taxon>Pseudomonadati</taxon>
        <taxon>Pseudomonadota</taxon>
        <taxon>Alphaproteobacteria</taxon>
        <taxon>Caulobacterales</taxon>
        <taxon>Caulobacteraceae</taxon>
        <taxon>Caulobacter</taxon>
    </lineage>
</organism>
<evidence type="ECO:0000256" key="5">
    <source>
        <dbReference type="ARBA" id="ARBA00022679"/>
    </source>
</evidence>
<dbReference type="RefSeq" id="WP_062150441.1">
    <property type="nucleotide sequence ID" value="NZ_CP013002.1"/>
</dbReference>
<comment type="pathway">
    <text evidence="2">Porphyrin-containing compound metabolism; protoporphyrin-IX biosynthesis; coproporphyrinogen-III from 5-aminolevulinate: step 2/4.</text>
</comment>
<dbReference type="UniPathway" id="UPA00251">
    <property type="reaction ID" value="UER00319"/>
</dbReference>
<dbReference type="Pfam" id="PF03900">
    <property type="entry name" value="Porphobil_deamC"/>
    <property type="match status" value="1"/>
</dbReference>
<evidence type="ECO:0000256" key="1">
    <source>
        <dbReference type="ARBA" id="ARBA00002869"/>
    </source>
</evidence>
<evidence type="ECO:0000313" key="11">
    <source>
        <dbReference type="EMBL" id="ALL14919.1"/>
    </source>
</evidence>
<dbReference type="Pfam" id="PF01379">
    <property type="entry name" value="Porphobil_deam"/>
    <property type="match status" value="1"/>
</dbReference>
<dbReference type="AlphaFoldDB" id="A0A0P0P384"/>
<dbReference type="HAMAP" id="MF_00260">
    <property type="entry name" value="Porphobil_deam"/>
    <property type="match status" value="1"/>
</dbReference>
<dbReference type="PANTHER" id="PTHR11557">
    <property type="entry name" value="PORPHOBILINOGEN DEAMINASE"/>
    <property type="match status" value="1"/>
</dbReference>
<keyword evidence="5 8" id="KW-0808">Transferase</keyword>
<dbReference type="InterPro" id="IPR022418">
    <property type="entry name" value="Porphobilinogen_deaminase_C"/>
</dbReference>
<comment type="catalytic activity">
    <reaction evidence="7 8">
        <text>4 porphobilinogen + H2O = hydroxymethylbilane + 4 NH4(+)</text>
        <dbReference type="Rhea" id="RHEA:13185"/>
        <dbReference type="ChEBI" id="CHEBI:15377"/>
        <dbReference type="ChEBI" id="CHEBI:28938"/>
        <dbReference type="ChEBI" id="CHEBI:57845"/>
        <dbReference type="ChEBI" id="CHEBI:58126"/>
        <dbReference type="EC" id="2.5.1.61"/>
    </reaction>
</comment>
<evidence type="ECO:0000313" key="12">
    <source>
        <dbReference type="Proteomes" id="UP000056905"/>
    </source>
</evidence>
<dbReference type="InterPro" id="IPR000860">
    <property type="entry name" value="HemC"/>
</dbReference>
<dbReference type="EC" id="2.5.1.61" evidence="8"/>
<protein>
    <recommendedName>
        <fullName evidence="8">Porphobilinogen deaminase</fullName>
        <shortName evidence="8">PBG</shortName>
        <ecNumber evidence="8">2.5.1.61</ecNumber>
    </recommendedName>
    <alternativeName>
        <fullName evidence="8">Hydroxymethylbilane synthase</fullName>
        <shortName evidence="8">HMBS</shortName>
    </alternativeName>
    <alternativeName>
        <fullName evidence="8">Pre-uroporphyrinogen synthase</fullName>
    </alternativeName>
</protein>
<dbReference type="InterPro" id="IPR022417">
    <property type="entry name" value="Porphobilin_deaminase_N"/>
</dbReference>
<dbReference type="OrthoDB" id="9810298at2"/>
<proteinExistence type="inferred from homology"/>
<feature type="modified residue" description="S-(dipyrrolylmethanemethyl)cysteine" evidence="8">
    <location>
        <position position="248"/>
    </location>
</feature>
<comment type="cofactor">
    <cofactor evidence="8">
        <name>dipyrromethane</name>
        <dbReference type="ChEBI" id="CHEBI:60342"/>
    </cofactor>
    <text evidence="8">Binds 1 dipyrromethane group covalently.</text>
</comment>
<keyword evidence="12" id="KW-1185">Reference proteome</keyword>
<comment type="subunit">
    <text evidence="4 8">Monomer.</text>
</comment>
<evidence type="ECO:0000256" key="3">
    <source>
        <dbReference type="ARBA" id="ARBA00005638"/>
    </source>
</evidence>
<dbReference type="Proteomes" id="UP000056905">
    <property type="component" value="Chromosome"/>
</dbReference>
<keyword evidence="6 8" id="KW-0627">Porphyrin biosynthesis</keyword>
<evidence type="ECO:0000256" key="6">
    <source>
        <dbReference type="ARBA" id="ARBA00023244"/>
    </source>
</evidence>
<dbReference type="Gene3D" id="3.30.160.40">
    <property type="entry name" value="Porphobilinogen deaminase, C-terminal domain"/>
    <property type="match status" value="1"/>
</dbReference>
<dbReference type="EMBL" id="CP013002">
    <property type="protein sequence ID" value="ALL14919.1"/>
    <property type="molecule type" value="Genomic_DNA"/>
</dbReference>
<evidence type="ECO:0000256" key="7">
    <source>
        <dbReference type="ARBA" id="ARBA00048169"/>
    </source>
</evidence>
<evidence type="ECO:0000256" key="4">
    <source>
        <dbReference type="ARBA" id="ARBA00011245"/>
    </source>
</evidence>
<reference evidence="11 12" key="1">
    <citation type="submission" date="2015-10" db="EMBL/GenBank/DDBJ databases">
        <title>Conservation of the essential genome among Caulobacter and Brevundimonas species.</title>
        <authorList>
            <person name="Scott D."/>
            <person name="Ely B."/>
        </authorList>
    </citation>
    <scope>NUCLEOTIDE SEQUENCE [LARGE SCALE GENOMIC DNA]</scope>
    <source>
        <strain evidence="11 12">CB4</strain>
    </source>
</reference>